<protein>
    <recommendedName>
        <fullName evidence="3">Reverse transcriptase Ty1/copia-type domain-containing protein</fullName>
    </recommendedName>
</protein>
<dbReference type="InterPro" id="IPR013103">
    <property type="entry name" value="RVT_2"/>
</dbReference>
<feature type="domain" description="Reverse transcriptase Ty1/copia-type" evidence="3">
    <location>
        <begin position="164"/>
        <end position="277"/>
    </location>
</feature>
<feature type="compositionally biased region" description="Acidic residues" evidence="1">
    <location>
        <begin position="71"/>
        <end position="83"/>
    </location>
</feature>
<dbReference type="Pfam" id="PF07727">
    <property type="entry name" value="RVT_2"/>
    <property type="match status" value="1"/>
</dbReference>
<organism evidence="4 5">
    <name type="scientific">Uncinula necator</name>
    <name type="common">Grape powdery mildew</name>
    <dbReference type="NCBI Taxonomy" id="52586"/>
    <lineage>
        <taxon>Eukaryota</taxon>
        <taxon>Fungi</taxon>
        <taxon>Dikarya</taxon>
        <taxon>Ascomycota</taxon>
        <taxon>Pezizomycotina</taxon>
        <taxon>Leotiomycetes</taxon>
        <taxon>Erysiphales</taxon>
        <taxon>Erysiphaceae</taxon>
        <taxon>Erysiphe</taxon>
    </lineage>
</organism>
<dbReference type="STRING" id="52586.A0A0B1P2T7"/>
<evidence type="ECO:0000256" key="1">
    <source>
        <dbReference type="SAM" id="MobiDB-lite"/>
    </source>
</evidence>
<proteinExistence type="predicted"/>
<accession>A0A0B1P2T7</accession>
<feature type="signal peptide" evidence="2">
    <location>
        <begin position="1"/>
        <end position="17"/>
    </location>
</feature>
<gene>
    <name evidence="4" type="ORF">EV44_g0276</name>
</gene>
<reference evidence="4 5" key="1">
    <citation type="journal article" date="2014" name="BMC Genomics">
        <title>Adaptive genomic structural variation in the grape powdery mildew pathogen, Erysiphe necator.</title>
        <authorList>
            <person name="Jones L."/>
            <person name="Riaz S."/>
            <person name="Morales-Cruz A."/>
            <person name="Amrine K.C."/>
            <person name="McGuire B."/>
            <person name="Gubler W.D."/>
            <person name="Walker M.A."/>
            <person name="Cantu D."/>
        </authorList>
    </citation>
    <scope>NUCLEOTIDE SEQUENCE [LARGE SCALE GENOMIC DNA]</scope>
    <source>
        <strain evidence="5">c</strain>
    </source>
</reference>
<feature type="region of interest" description="Disordered" evidence="1">
    <location>
        <begin position="71"/>
        <end position="103"/>
    </location>
</feature>
<keyword evidence="2" id="KW-0732">Signal</keyword>
<name>A0A0B1P2T7_UNCNE</name>
<dbReference type="EMBL" id="JNVN01001678">
    <property type="protein sequence ID" value="KHJ33002.1"/>
    <property type="molecule type" value="Genomic_DNA"/>
</dbReference>
<keyword evidence="5" id="KW-1185">Reference proteome</keyword>
<feature type="chain" id="PRO_5002079680" description="Reverse transcriptase Ty1/copia-type domain-containing protein" evidence="2">
    <location>
        <begin position="18"/>
        <end position="278"/>
    </location>
</feature>
<evidence type="ECO:0000256" key="2">
    <source>
        <dbReference type="SAM" id="SignalP"/>
    </source>
</evidence>
<dbReference type="AlphaFoldDB" id="A0A0B1P2T7"/>
<dbReference type="Proteomes" id="UP000030854">
    <property type="component" value="Unassembled WGS sequence"/>
</dbReference>
<evidence type="ECO:0000313" key="4">
    <source>
        <dbReference type="EMBL" id="KHJ33002.1"/>
    </source>
</evidence>
<feature type="compositionally biased region" description="Polar residues" evidence="1">
    <location>
        <begin position="86"/>
        <end position="103"/>
    </location>
</feature>
<dbReference type="HOGENOM" id="CLU_1001822_0_0_1"/>
<comment type="caution">
    <text evidence="4">The sequence shown here is derived from an EMBL/GenBank/DDBJ whole genome shotgun (WGS) entry which is preliminary data.</text>
</comment>
<sequence length="278" mass="31814">MAVKGYILKLFFLPSLTQYLVYVPSKVGSNKVIKSANAQFLEDSFWDWDNSTKDLSEFEVLSNEVHTFINTEEDSEIDSDTDNDSQATSNTAQSIPSSTSDSSLNEFESITVDEDISNQSSQNILTHVNREKPTLRRSSREQWKTVIEEEIKSLKDKGVFKPITHVPRERKPVGSRWVFAIKADRRFKARLVTQGFRQVYGVDYFDTYSPTFRMASLRILLATAAYREWEIHQVDVKTAYLEGDLDEEIFMTCPEGMKATKFVKVNKALYGLKQSGRA</sequence>
<evidence type="ECO:0000259" key="3">
    <source>
        <dbReference type="Pfam" id="PF07727"/>
    </source>
</evidence>
<evidence type="ECO:0000313" key="5">
    <source>
        <dbReference type="Proteomes" id="UP000030854"/>
    </source>
</evidence>
<dbReference type="OMA" id="HEGETME"/>